<comment type="caution">
    <text evidence="7">The sequence shown here is derived from an EMBL/GenBank/DDBJ whole genome shotgun (WGS) entry which is preliminary data.</text>
</comment>
<dbReference type="Pfam" id="PF13240">
    <property type="entry name" value="Zn_Ribbon_1"/>
    <property type="match status" value="1"/>
</dbReference>
<keyword evidence="3 5" id="KW-1133">Transmembrane helix</keyword>
<evidence type="ECO:0000256" key="5">
    <source>
        <dbReference type="SAM" id="Phobius"/>
    </source>
</evidence>
<dbReference type="EMBL" id="VSSQ01026657">
    <property type="protein sequence ID" value="MPM75487.1"/>
    <property type="molecule type" value="Genomic_DNA"/>
</dbReference>
<name>A0A645CEU9_9ZZZZ</name>
<gene>
    <name evidence="7" type="ORF">SDC9_122480</name>
</gene>
<comment type="subcellular location">
    <subcellularLocation>
        <location evidence="1">Membrane</location>
        <topology evidence="1">Multi-pass membrane protein</topology>
    </subcellularLocation>
</comment>
<evidence type="ECO:0000256" key="1">
    <source>
        <dbReference type="ARBA" id="ARBA00004141"/>
    </source>
</evidence>
<evidence type="ECO:0000256" key="3">
    <source>
        <dbReference type="ARBA" id="ARBA00022989"/>
    </source>
</evidence>
<protein>
    <recommendedName>
        <fullName evidence="6">Zinc-ribbon domain-containing protein</fullName>
    </recommendedName>
</protein>
<dbReference type="InterPro" id="IPR026870">
    <property type="entry name" value="Zinc_ribbon_dom"/>
</dbReference>
<accession>A0A645CEU9</accession>
<evidence type="ECO:0000256" key="4">
    <source>
        <dbReference type="ARBA" id="ARBA00023136"/>
    </source>
</evidence>
<dbReference type="Pfam" id="PF09685">
    <property type="entry name" value="MamF_MmsF"/>
    <property type="match status" value="1"/>
</dbReference>
<feature type="transmembrane region" description="Helical" evidence="5">
    <location>
        <begin position="40"/>
        <end position="58"/>
    </location>
</feature>
<feature type="transmembrane region" description="Helical" evidence="5">
    <location>
        <begin position="98"/>
        <end position="119"/>
    </location>
</feature>
<feature type="transmembrane region" description="Helical" evidence="5">
    <location>
        <begin position="70"/>
        <end position="92"/>
    </location>
</feature>
<sequence length="137" mass="14689">MAYCSKCGSQLNEGDKACGNCGEPVPGTSRSTGNSNSNEMWMGILSYLGVLALIPYLVKDQTPFVHAHAVRGINLLLLEVIVWVAVGVFSWVPVLNDILSTLAGLASFVLSLIGIINVANKEDKDLPFIGTIRLIKD</sequence>
<organism evidence="7">
    <name type="scientific">bioreactor metagenome</name>
    <dbReference type="NCBI Taxonomy" id="1076179"/>
    <lineage>
        <taxon>unclassified sequences</taxon>
        <taxon>metagenomes</taxon>
        <taxon>ecological metagenomes</taxon>
    </lineage>
</organism>
<reference evidence="7" key="1">
    <citation type="submission" date="2019-08" db="EMBL/GenBank/DDBJ databases">
        <authorList>
            <person name="Kucharzyk K."/>
            <person name="Murdoch R.W."/>
            <person name="Higgins S."/>
            <person name="Loffler F."/>
        </authorList>
    </citation>
    <scope>NUCLEOTIDE SEQUENCE</scope>
</reference>
<proteinExistence type="predicted"/>
<feature type="domain" description="Zinc-ribbon" evidence="6">
    <location>
        <begin position="3"/>
        <end position="25"/>
    </location>
</feature>
<keyword evidence="2 5" id="KW-0812">Transmembrane</keyword>
<evidence type="ECO:0000259" key="6">
    <source>
        <dbReference type="Pfam" id="PF13240"/>
    </source>
</evidence>
<dbReference type="AlphaFoldDB" id="A0A645CEU9"/>
<evidence type="ECO:0000256" key="2">
    <source>
        <dbReference type="ARBA" id="ARBA00022692"/>
    </source>
</evidence>
<keyword evidence="4 5" id="KW-0472">Membrane</keyword>
<dbReference type="InterPro" id="IPR019109">
    <property type="entry name" value="MamF_MmsF"/>
</dbReference>
<evidence type="ECO:0000313" key="7">
    <source>
        <dbReference type="EMBL" id="MPM75487.1"/>
    </source>
</evidence>